<dbReference type="Proteomes" id="UP001172673">
    <property type="component" value="Unassembled WGS sequence"/>
</dbReference>
<feature type="compositionally biased region" description="Polar residues" evidence="2">
    <location>
        <begin position="16"/>
        <end position="44"/>
    </location>
</feature>
<proteinExistence type="predicted"/>
<dbReference type="EMBL" id="JAPDRK010000011">
    <property type="protein sequence ID" value="KAJ9607891.1"/>
    <property type="molecule type" value="Genomic_DNA"/>
</dbReference>
<sequence length="158" mass="16923">MDPIEYDLHGVGSDAESVSSSQGEHTANGSSSLNSRSGPTSESNAAAAETILGLTDDFMGLIKKLYTIADNKYTEELQDVPMAGIDFDVADCLDNAPSLNNVTAAKKRLKDLQQRLKIAKSQEVLAENRLKLAQAQIAAIEDQIEAQTDAVEDALRGK</sequence>
<comment type="caution">
    <text evidence="3">The sequence shown here is derived from an EMBL/GenBank/DDBJ whole genome shotgun (WGS) entry which is preliminary data.</text>
</comment>
<keyword evidence="4" id="KW-1185">Reference proteome</keyword>
<evidence type="ECO:0000256" key="2">
    <source>
        <dbReference type="SAM" id="MobiDB-lite"/>
    </source>
</evidence>
<name>A0AA38X775_9EURO</name>
<evidence type="ECO:0000313" key="3">
    <source>
        <dbReference type="EMBL" id="KAJ9607891.1"/>
    </source>
</evidence>
<reference evidence="3" key="1">
    <citation type="submission" date="2022-10" db="EMBL/GenBank/DDBJ databases">
        <title>Culturing micro-colonial fungi from biological soil crusts in the Mojave desert and describing Neophaeococcomyces mojavensis, and introducing the new genera and species Taxawa tesnikishii.</title>
        <authorList>
            <person name="Kurbessoian T."/>
            <person name="Stajich J.E."/>
        </authorList>
    </citation>
    <scope>NUCLEOTIDE SEQUENCE</scope>
    <source>
        <strain evidence="3">TK_41</strain>
    </source>
</reference>
<organism evidence="3 4">
    <name type="scientific">Cladophialophora chaetospira</name>
    <dbReference type="NCBI Taxonomy" id="386627"/>
    <lineage>
        <taxon>Eukaryota</taxon>
        <taxon>Fungi</taxon>
        <taxon>Dikarya</taxon>
        <taxon>Ascomycota</taxon>
        <taxon>Pezizomycotina</taxon>
        <taxon>Eurotiomycetes</taxon>
        <taxon>Chaetothyriomycetidae</taxon>
        <taxon>Chaetothyriales</taxon>
        <taxon>Herpotrichiellaceae</taxon>
        <taxon>Cladophialophora</taxon>
    </lineage>
</organism>
<protein>
    <submittedName>
        <fullName evidence="3">Uncharacterized protein</fullName>
    </submittedName>
</protein>
<evidence type="ECO:0000313" key="4">
    <source>
        <dbReference type="Proteomes" id="UP001172673"/>
    </source>
</evidence>
<gene>
    <name evidence="3" type="ORF">H2200_007970</name>
</gene>
<dbReference type="AlphaFoldDB" id="A0AA38X775"/>
<feature type="region of interest" description="Disordered" evidence="2">
    <location>
        <begin position="1"/>
        <end position="44"/>
    </location>
</feature>
<keyword evidence="1" id="KW-0175">Coiled coil</keyword>
<feature type="coiled-coil region" evidence="1">
    <location>
        <begin position="102"/>
        <end position="150"/>
    </location>
</feature>
<evidence type="ECO:0000256" key="1">
    <source>
        <dbReference type="SAM" id="Coils"/>
    </source>
</evidence>
<accession>A0AA38X775</accession>